<keyword evidence="3 7" id="KW-0547">Nucleotide-binding</keyword>
<evidence type="ECO:0000256" key="2">
    <source>
        <dbReference type="ARBA" id="ARBA00022475"/>
    </source>
</evidence>
<dbReference type="InterPro" id="IPR003439">
    <property type="entry name" value="ABC_transporter-like_ATP-bd"/>
</dbReference>
<evidence type="ECO:0000256" key="5">
    <source>
        <dbReference type="ARBA" id="ARBA00022967"/>
    </source>
</evidence>
<dbReference type="FunFam" id="3.40.50.300:FF:000133">
    <property type="entry name" value="Spermidine/putrescine import ATP-binding protein PotA"/>
    <property type="match status" value="1"/>
</dbReference>
<comment type="catalytic activity">
    <reaction evidence="7">
        <text>ATP + H2O + polyamine-[polyamine-binding protein]Side 1 = ADP + phosphate + polyamineSide 2 + [polyamine-binding protein]Side 1.</text>
        <dbReference type="EC" id="7.6.2.11"/>
    </reaction>
</comment>
<dbReference type="PANTHER" id="PTHR42781:SF4">
    <property type="entry name" value="SPERMIDINE_PUTRESCINE IMPORT ATP-BINDING PROTEIN POTA"/>
    <property type="match status" value="1"/>
</dbReference>
<keyword evidence="10" id="KW-1185">Reference proteome</keyword>
<dbReference type="PANTHER" id="PTHR42781">
    <property type="entry name" value="SPERMIDINE/PUTRESCINE IMPORT ATP-BINDING PROTEIN POTA"/>
    <property type="match status" value="1"/>
</dbReference>
<dbReference type="InterPro" id="IPR008995">
    <property type="entry name" value="Mo/tungstate-bd_C_term_dom"/>
</dbReference>
<evidence type="ECO:0000259" key="8">
    <source>
        <dbReference type="PROSITE" id="PS50893"/>
    </source>
</evidence>
<sequence length="373" mass="40357">MQHQSQPMPDPDSDDTNVAVRVDRISKIFQGNEDEVRALDEVSVSIRRNEFFTLLGPSGCGKTTLLRVIAGFEPPTMGALYLGGRDISRLPPNQRPVNTVFQNYALFPHMSVANNIAFGLEMLGKSKGEIQTTVYDMLKLVQMEHLKARRTSEISGGQQQRVALARALAPQPEVLLLDEPLSALDLKLRRDMQIELKRLQHETGITFIFVTHDQEEALTMSDRIAVMSAGKILQVGTPREIYERPAERFVANFIGESNFLDAALSGGAVRLKAGGPAFAATPPKGVADGEVSILVRPEHGRVRMGAATEGELPATISNVVYSGEATTVHLRLATGETFKAKMSNTPAEDGGSMVQGAEAALSIAPGAVTVLKD</sequence>
<evidence type="ECO:0000256" key="3">
    <source>
        <dbReference type="ARBA" id="ARBA00022741"/>
    </source>
</evidence>
<name>A0A8J3H8J6_9RHOB</name>
<reference evidence="9" key="2">
    <citation type="submission" date="2020-09" db="EMBL/GenBank/DDBJ databases">
        <authorList>
            <person name="Sun Q."/>
            <person name="Zhou Y."/>
        </authorList>
    </citation>
    <scope>NUCLEOTIDE SEQUENCE</scope>
    <source>
        <strain evidence="9">CGMCC 1.7081</strain>
    </source>
</reference>
<evidence type="ECO:0000313" key="10">
    <source>
        <dbReference type="Proteomes" id="UP000611500"/>
    </source>
</evidence>
<dbReference type="InterPro" id="IPR013611">
    <property type="entry name" value="Transp-assoc_OB_typ2"/>
</dbReference>
<accession>A0A8J3H8J6</accession>
<dbReference type="GO" id="GO:0005524">
    <property type="term" value="F:ATP binding"/>
    <property type="evidence" value="ECO:0007669"/>
    <property type="project" value="UniProtKB-KW"/>
</dbReference>
<dbReference type="Pfam" id="PF00005">
    <property type="entry name" value="ABC_tran"/>
    <property type="match status" value="1"/>
</dbReference>
<dbReference type="EMBL" id="BNAP01000007">
    <property type="protein sequence ID" value="GHG90818.1"/>
    <property type="molecule type" value="Genomic_DNA"/>
</dbReference>
<dbReference type="SUPFAM" id="SSF50331">
    <property type="entry name" value="MOP-like"/>
    <property type="match status" value="1"/>
</dbReference>
<dbReference type="PROSITE" id="PS00211">
    <property type="entry name" value="ABC_TRANSPORTER_1"/>
    <property type="match status" value="1"/>
</dbReference>
<dbReference type="Proteomes" id="UP000611500">
    <property type="component" value="Unassembled WGS sequence"/>
</dbReference>
<dbReference type="Gene3D" id="2.40.50.100">
    <property type="match status" value="1"/>
</dbReference>
<dbReference type="EC" id="7.6.2.11" evidence="7"/>
<dbReference type="SMART" id="SM00382">
    <property type="entry name" value="AAA"/>
    <property type="match status" value="1"/>
</dbReference>
<keyword evidence="5 7" id="KW-1278">Translocase</keyword>
<comment type="function">
    <text evidence="7">Part of the ABC transporter complex PotABCD involved in spermidine/putrescine import. Responsible for energy coupling to the transport system.</text>
</comment>
<dbReference type="InterPro" id="IPR017879">
    <property type="entry name" value="PotA_ATP-bd"/>
</dbReference>
<evidence type="ECO:0000313" key="9">
    <source>
        <dbReference type="EMBL" id="GHG90818.1"/>
    </source>
</evidence>
<evidence type="ECO:0000256" key="1">
    <source>
        <dbReference type="ARBA" id="ARBA00022448"/>
    </source>
</evidence>
<evidence type="ECO:0000256" key="4">
    <source>
        <dbReference type="ARBA" id="ARBA00022840"/>
    </source>
</evidence>
<comment type="caution">
    <text evidence="9">The sequence shown here is derived from an EMBL/GenBank/DDBJ whole genome shotgun (WGS) entry which is preliminary data.</text>
</comment>
<keyword evidence="4 7" id="KW-0067">ATP-binding</keyword>
<evidence type="ECO:0000256" key="6">
    <source>
        <dbReference type="ARBA" id="ARBA00023136"/>
    </source>
</evidence>
<evidence type="ECO:0000256" key="7">
    <source>
        <dbReference type="RuleBase" id="RU364083"/>
    </source>
</evidence>
<proteinExistence type="inferred from homology"/>
<dbReference type="GO" id="GO:0043190">
    <property type="term" value="C:ATP-binding cassette (ABC) transporter complex"/>
    <property type="evidence" value="ECO:0007669"/>
    <property type="project" value="InterPro"/>
</dbReference>
<gene>
    <name evidence="7 9" type="primary">potA</name>
    <name evidence="9" type="ORF">GCM10010961_21790</name>
</gene>
<dbReference type="InterPro" id="IPR050093">
    <property type="entry name" value="ABC_SmlMolc_Importer"/>
</dbReference>
<dbReference type="GO" id="GO:0015594">
    <property type="term" value="F:ABC-type putrescine transporter activity"/>
    <property type="evidence" value="ECO:0007669"/>
    <property type="project" value="InterPro"/>
</dbReference>
<keyword evidence="2 7" id="KW-1003">Cell membrane</keyword>
<dbReference type="Pfam" id="PF08402">
    <property type="entry name" value="TOBE_2"/>
    <property type="match status" value="1"/>
</dbReference>
<dbReference type="AlphaFoldDB" id="A0A8J3H8J6"/>
<protein>
    <recommendedName>
        <fullName evidence="7">Spermidine/putrescine import ATP-binding protein PotA</fullName>
        <ecNumber evidence="7">7.6.2.11</ecNumber>
    </recommendedName>
</protein>
<dbReference type="NCBIfam" id="TIGR01187">
    <property type="entry name" value="potA"/>
    <property type="match status" value="1"/>
</dbReference>
<dbReference type="Gene3D" id="3.40.50.300">
    <property type="entry name" value="P-loop containing nucleotide triphosphate hydrolases"/>
    <property type="match status" value="1"/>
</dbReference>
<dbReference type="InterPro" id="IPR005893">
    <property type="entry name" value="PotA-like"/>
</dbReference>
<keyword evidence="1 7" id="KW-0813">Transport</keyword>
<feature type="domain" description="ABC transporter" evidence="8">
    <location>
        <begin position="20"/>
        <end position="254"/>
    </location>
</feature>
<comment type="similarity">
    <text evidence="7">Belongs to the ABC transporter superfamily. Spermidine/putrescine importer (TC 3.A.1.11.1) family.</text>
</comment>
<reference evidence="9" key="1">
    <citation type="journal article" date="2014" name="Int. J. Syst. Evol. Microbiol.">
        <title>Complete genome sequence of Corynebacterium casei LMG S-19264T (=DSM 44701T), isolated from a smear-ripened cheese.</title>
        <authorList>
            <consortium name="US DOE Joint Genome Institute (JGI-PGF)"/>
            <person name="Walter F."/>
            <person name="Albersmeier A."/>
            <person name="Kalinowski J."/>
            <person name="Ruckert C."/>
        </authorList>
    </citation>
    <scope>NUCLEOTIDE SEQUENCE</scope>
    <source>
        <strain evidence="9">CGMCC 1.7081</strain>
    </source>
</reference>
<dbReference type="InterPro" id="IPR027417">
    <property type="entry name" value="P-loop_NTPase"/>
</dbReference>
<dbReference type="CDD" id="cd03300">
    <property type="entry name" value="ABC_PotA_N"/>
    <property type="match status" value="1"/>
</dbReference>
<comment type="subunit">
    <text evidence="7">The complex is composed of two ATP-binding proteins (PotA), two transmembrane proteins (PotB and PotC) and a solute-binding protein (PotD).</text>
</comment>
<dbReference type="InterPro" id="IPR003593">
    <property type="entry name" value="AAA+_ATPase"/>
</dbReference>
<dbReference type="InterPro" id="IPR017871">
    <property type="entry name" value="ABC_transporter-like_CS"/>
</dbReference>
<dbReference type="SUPFAM" id="SSF52540">
    <property type="entry name" value="P-loop containing nucleoside triphosphate hydrolases"/>
    <property type="match status" value="1"/>
</dbReference>
<keyword evidence="6 7" id="KW-0472">Membrane</keyword>
<dbReference type="GO" id="GO:0016887">
    <property type="term" value="F:ATP hydrolysis activity"/>
    <property type="evidence" value="ECO:0007669"/>
    <property type="project" value="InterPro"/>
</dbReference>
<organism evidence="9 10">
    <name type="scientific">Pseudodonghicola xiamenensis</name>
    <dbReference type="NCBI Taxonomy" id="337702"/>
    <lineage>
        <taxon>Bacteria</taxon>
        <taxon>Pseudomonadati</taxon>
        <taxon>Pseudomonadota</taxon>
        <taxon>Alphaproteobacteria</taxon>
        <taxon>Rhodobacterales</taxon>
        <taxon>Paracoccaceae</taxon>
        <taxon>Pseudodonghicola</taxon>
    </lineage>
</organism>
<dbReference type="PROSITE" id="PS50893">
    <property type="entry name" value="ABC_TRANSPORTER_2"/>
    <property type="match status" value="1"/>
</dbReference>